<sequence>MTFQLGAARPTRPLENILSLVQTNCDLQIIHDAVDAKIFQRNEPLINPTLVFNVENFDFTVTTDVFKARPGPCRMALFFINFLTYTQIRWPERESYYLPSLIETVKDKQFHFIHYKHKIILTEKNIYTIILANSENSNVFDNNSKIFSEMIYNFGVAYISRNLKLVKLCIKTFDTSENVKCLIDMNDICKLFTELVPLTPRFWEISPSLEPFNGANHLKLINAKVSPNPFNQRGNPYSLAQVVFRRANVTVITGNVCNDMKTACGSVNLLTMRHVFAKSVPVTWTGYEFLSCFKETYISFEFYVNPFKKEVWIALFISIVTVFTLITLFIKFLYDRKISFCPWLFVLSTLFEEPGAISDKKLEAHFMFRFVLGSWCLVSVILTNCYNGLMITDLNAPLGSIRPERFRDLNCGHFGSAGGGGPISLQQFEKQADLPSLKWYNLAMLSHTYQYPLDGSYKNFRNPYESKDCFKLLSPAEQHPRYRVQYCQFFNFLISEYSKFSRGSDFLNDKKVVPRGADLLYLNLLHPRHGHFPSGLDYSRKEYSLDEINHKVEKEVVDCSQKNVFVTRDKDFRVQYKFLREKYSSKEFYKGKDVLNSKPIALEFLNEGSSKVPRYFEGLIETGIYARIEEEIETRQVLDRIRGKKRVVQDETKSFGLNGAIFTLFVLCGFVILGALTSFLCECRAHLVKCFTSFHAHIVQFFRTVYCAMNKFIEHIKTLI</sequence>
<evidence type="ECO:0000256" key="6">
    <source>
        <dbReference type="ARBA" id="ARBA00023170"/>
    </source>
</evidence>
<comment type="subcellular location">
    <subcellularLocation>
        <location evidence="1">Cell membrane</location>
        <topology evidence="1">Multi-pass membrane protein</topology>
    </subcellularLocation>
</comment>
<evidence type="ECO:0000256" key="5">
    <source>
        <dbReference type="ARBA" id="ARBA00023136"/>
    </source>
</evidence>
<protein>
    <submittedName>
        <fullName evidence="9">Uncharacterized protein</fullName>
    </submittedName>
</protein>
<evidence type="ECO:0000256" key="1">
    <source>
        <dbReference type="ARBA" id="ARBA00004651"/>
    </source>
</evidence>
<keyword evidence="2" id="KW-1003">Cell membrane</keyword>
<evidence type="ECO:0000256" key="8">
    <source>
        <dbReference type="SAM" id="Phobius"/>
    </source>
</evidence>
<reference evidence="9 10" key="1">
    <citation type="submission" date="2015-12" db="EMBL/GenBank/DDBJ databases">
        <title>The genome of Folsomia candida.</title>
        <authorList>
            <person name="Faddeeva A."/>
            <person name="Derks M.F."/>
            <person name="Anvar Y."/>
            <person name="Smit S."/>
            <person name="Van Straalen N."/>
            <person name="Roelofs D."/>
        </authorList>
    </citation>
    <scope>NUCLEOTIDE SEQUENCE [LARGE SCALE GENOMIC DNA]</scope>
    <source>
        <strain evidence="9 10">VU population</strain>
        <tissue evidence="9">Whole body</tissue>
    </source>
</reference>
<evidence type="ECO:0000256" key="7">
    <source>
        <dbReference type="ARBA" id="ARBA00023180"/>
    </source>
</evidence>
<evidence type="ECO:0000256" key="3">
    <source>
        <dbReference type="ARBA" id="ARBA00022692"/>
    </source>
</evidence>
<dbReference type="Gene3D" id="1.10.287.70">
    <property type="match status" value="1"/>
</dbReference>
<proteinExistence type="predicted"/>
<feature type="transmembrane region" description="Helical" evidence="8">
    <location>
        <begin position="655"/>
        <end position="680"/>
    </location>
</feature>
<dbReference type="PANTHER" id="PTHR42643:SF24">
    <property type="entry name" value="IONOTROPIC RECEPTOR 60A"/>
    <property type="match status" value="1"/>
</dbReference>
<keyword evidence="4 8" id="KW-1133">Transmembrane helix</keyword>
<evidence type="ECO:0000256" key="2">
    <source>
        <dbReference type="ARBA" id="ARBA00022475"/>
    </source>
</evidence>
<evidence type="ECO:0000313" key="9">
    <source>
        <dbReference type="EMBL" id="OXA48524.1"/>
    </source>
</evidence>
<dbReference type="Proteomes" id="UP000198287">
    <property type="component" value="Unassembled WGS sequence"/>
</dbReference>
<feature type="transmembrane region" description="Helical" evidence="8">
    <location>
        <begin position="311"/>
        <end position="334"/>
    </location>
</feature>
<evidence type="ECO:0000313" key="10">
    <source>
        <dbReference type="Proteomes" id="UP000198287"/>
    </source>
</evidence>
<dbReference type="EMBL" id="LNIX01000011">
    <property type="protein sequence ID" value="OXA48524.1"/>
    <property type="molecule type" value="Genomic_DNA"/>
</dbReference>
<accession>A0A226DUN8</accession>
<name>A0A226DUN8_FOLCA</name>
<dbReference type="InterPro" id="IPR052192">
    <property type="entry name" value="Insect_Ionotropic_Sensory_Rcpt"/>
</dbReference>
<dbReference type="PANTHER" id="PTHR42643">
    <property type="entry name" value="IONOTROPIC RECEPTOR 20A-RELATED"/>
    <property type="match status" value="1"/>
</dbReference>
<organism evidence="9 10">
    <name type="scientific">Folsomia candida</name>
    <name type="common">Springtail</name>
    <dbReference type="NCBI Taxonomy" id="158441"/>
    <lineage>
        <taxon>Eukaryota</taxon>
        <taxon>Metazoa</taxon>
        <taxon>Ecdysozoa</taxon>
        <taxon>Arthropoda</taxon>
        <taxon>Hexapoda</taxon>
        <taxon>Collembola</taxon>
        <taxon>Entomobryomorpha</taxon>
        <taxon>Isotomoidea</taxon>
        <taxon>Isotomidae</taxon>
        <taxon>Proisotominae</taxon>
        <taxon>Folsomia</taxon>
    </lineage>
</organism>
<dbReference type="AlphaFoldDB" id="A0A226DUN8"/>
<evidence type="ECO:0000256" key="4">
    <source>
        <dbReference type="ARBA" id="ARBA00022989"/>
    </source>
</evidence>
<dbReference type="OrthoDB" id="8299140at2759"/>
<comment type="caution">
    <text evidence="9">The sequence shown here is derived from an EMBL/GenBank/DDBJ whole genome shotgun (WGS) entry which is preliminary data.</text>
</comment>
<keyword evidence="5 8" id="KW-0472">Membrane</keyword>
<keyword evidence="6" id="KW-0675">Receptor</keyword>
<keyword evidence="10" id="KW-1185">Reference proteome</keyword>
<gene>
    <name evidence="9" type="ORF">Fcan01_16422</name>
</gene>
<keyword evidence="7" id="KW-0325">Glycoprotein</keyword>
<keyword evidence="3 8" id="KW-0812">Transmembrane</keyword>
<dbReference type="GO" id="GO:0005886">
    <property type="term" value="C:plasma membrane"/>
    <property type="evidence" value="ECO:0007669"/>
    <property type="project" value="UniProtKB-SubCell"/>
</dbReference>